<dbReference type="NCBIfam" id="TIGR02251">
    <property type="entry name" value="HIF-SF_euk"/>
    <property type="match status" value="1"/>
</dbReference>
<dbReference type="Proteomes" id="UP001157974">
    <property type="component" value="Unassembled WGS sequence"/>
</dbReference>
<dbReference type="Gene3D" id="3.40.50.1000">
    <property type="entry name" value="HAD superfamily/HAD-like"/>
    <property type="match status" value="1"/>
</dbReference>
<keyword evidence="3" id="KW-1185">Reference proteome</keyword>
<dbReference type="SMART" id="SM00577">
    <property type="entry name" value="CPDc"/>
    <property type="match status" value="1"/>
</dbReference>
<accession>A0AAV8UHG0</accession>
<dbReference type="Pfam" id="PF03031">
    <property type="entry name" value="NIF"/>
    <property type="match status" value="1"/>
</dbReference>
<comment type="caution">
    <text evidence="2">The sequence shown here is derived from an EMBL/GenBank/DDBJ whole genome shotgun (WGS) entry which is preliminary data.</text>
</comment>
<reference evidence="2 3" key="1">
    <citation type="journal article" date="2023" name="Nat. Commun.">
        <title>Origin of minicircular mitochondrial genomes in red algae.</title>
        <authorList>
            <person name="Lee Y."/>
            <person name="Cho C.H."/>
            <person name="Lee Y.M."/>
            <person name="Park S.I."/>
            <person name="Yang J.H."/>
            <person name="West J.A."/>
            <person name="Bhattacharya D."/>
            <person name="Yoon H.S."/>
        </authorList>
    </citation>
    <scope>NUCLEOTIDE SEQUENCE [LARGE SCALE GENOMIC DNA]</scope>
    <source>
        <strain evidence="2 3">CCMP1338</strain>
        <tissue evidence="2">Whole cell</tissue>
    </source>
</reference>
<evidence type="ECO:0000259" key="1">
    <source>
        <dbReference type="PROSITE" id="PS50969"/>
    </source>
</evidence>
<evidence type="ECO:0000313" key="2">
    <source>
        <dbReference type="EMBL" id="KAJ8901419.1"/>
    </source>
</evidence>
<gene>
    <name evidence="2" type="ORF">NDN08_007265</name>
</gene>
<sequence>MSVILIKPKRVTGLEPYYGVSGFVRKVFVRAGSIFCEYLRACGDRFEGVFKAVRFEDVDEVLADLGKDVVELEWRVANGVFDGVGRALDCVSVANGFVAGGAGSLVHQVAHLRSDLGKVLGKKALVLDLDETLVHAHMDLDGHYDALLEFWTKDNVEVLAVNLRPHLRTFLMTVAMWYDVYIFTAAAREYADPLVNMIDVGGVVKGRFFRDSCLTTKLGSVKDLSLVQNDLRKVLIIDNSSVSYALQEDNAVPISTWTHDPLDEQLLNVLPLLENLANVADVRSILSLRHRGPDAGLDFTSNPEYV</sequence>
<dbReference type="InterPro" id="IPR036412">
    <property type="entry name" value="HAD-like_sf"/>
</dbReference>
<feature type="domain" description="FCP1 homology" evidence="1">
    <location>
        <begin position="118"/>
        <end position="276"/>
    </location>
</feature>
<dbReference type="EMBL" id="JAMWBK010000011">
    <property type="protein sequence ID" value="KAJ8901419.1"/>
    <property type="molecule type" value="Genomic_DNA"/>
</dbReference>
<dbReference type="PROSITE" id="PS50969">
    <property type="entry name" value="FCP1"/>
    <property type="match status" value="1"/>
</dbReference>
<dbReference type="PANTHER" id="PTHR12210">
    <property type="entry name" value="DULLARD PROTEIN PHOSPHATASE"/>
    <property type="match status" value="1"/>
</dbReference>
<proteinExistence type="predicted"/>
<name>A0AAV8UHG0_9RHOD</name>
<protein>
    <recommendedName>
        <fullName evidence="1">FCP1 homology domain-containing protein</fullName>
    </recommendedName>
</protein>
<evidence type="ECO:0000313" key="3">
    <source>
        <dbReference type="Proteomes" id="UP001157974"/>
    </source>
</evidence>
<dbReference type="SUPFAM" id="SSF56784">
    <property type="entry name" value="HAD-like"/>
    <property type="match status" value="1"/>
</dbReference>
<dbReference type="CDD" id="cd07521">
    <property type="entry name" value="HAD_FCP1-like"/>
    <property type="match status" value="1"/>
</dbReference>
<organism evidence="2 3">
    <name type="scientific">Rhodosorus marinus</name>
    <dbReference type="NCBI Taxonomy" id="101924"/>
    <lineage>
        <taxon>Eukaryota</taxon>
        <taxon>Rhodophyta</taxon>
        <taxon>Stylonematophyceae</taxon>
        <taxon>Stylonematales</taxon>
        <taxon>Stylonemataceae</taxon>
        <taxon>Rhodosorus</taxon>
    </lineage>
</organism>
<dbReference type="InterPro" id="IPR011948">
    <property type="entry name" value="Dullard_phosphatase"/>
</dbReference>
<dbReference type="FunFam" id="3.40.50.1000:FF:000093">
    <property type="entry name" value="NLI interacting factor-like phosphatase family protein"/>
    <property type="match status" value="1"/>
</dbReference>
<dbReference type="InterPro" id="IPR023214">
    <property type="entry name" value="HAD_sf"/>
</dbReference>
<dbReference type="AlphaFoldDB" id="A0AAV8UHG0"/>
<dbReference type="GO" id="GO:0016791">
    <property type="term" value="F:phosphatase activity"/>
    <property type="evidence" value="ECO:0007669"/>
    <property type="project" value="InterPro"/>
</dbReference>
<dbReference type="InterPro" id="IPR050365">
    <property type="entry name" value="TIM50"/>
</dbReference>
<dbReference type="InterPro" id="IPR004274">
    <property type="entry name" value="FCP1_dom"/>
</dbReference>